<dbReference type="STRING" id="105231.A0A1Y1IBD6"/>
<dbReference type="SUPFAM" id="SSF52374">
    <property type="entry name" value="Nucleotidylyl transferase"/>
    <property type="match status" value="1"/>
</dbReference>
<keyword evidence="3" id="KW-0963">Cytoplasm</keyword>
<dbReference type="GO" id="GO:0004822">
    <property type="term" value="F:isoleucine-tRNA ligase activity"/>
    <property type="evidence" value="ECO:0000318"/>
    <property type="project" value="GO_Central"/>
</dbReference>
<evidence type="ECO:0000256" key="4">
    <source>
        <dbReference type="ARBA" id="ARBA00022598"/>
    </source>
</evidence>
<dbReference type="GO" id="GO:0000049">
    <property type="term" value="F:tRNA binding"/>
    <property type="evidence" value="ECO:0007669"/>
    <property type="project" value="InterPro"/>
</dbReference>
<dbReference type="InterPro" id="IPR023585">
    <property type="entry name" value="Ile-tRNA-ligase_type1"/>
</dbReference>
<evidence type="ECO:0000256" key="5">
    <source>
        <dbReference type="ARBA" id="ARBA00022723"/>
    </source>
</evidence>
<evidence type="ECO:0000256" key="2">
    <source>
        <dbReference type="ARBA" id="ARBA00013165"/>
    </source>
</evidence>
<dbReference type="PROSITE" id="PS00178">
    <property type="entry name" value="AA_TRNA_LIGASE_I"/>
    <property type="match status" value="1"/>
</dbReference>
<feature type="compositionally biased region" description="Low complexity" evidence="14">
    <location>
        <begin position="408"/>
        <end position="418"/>
    </location>
</feature>
<evidence type="ECO:0000256" key="11">
    <source>
        <dbReference type="ARBA" id="ARBA00032665"/>
    </source>
</evidence>
<dbReference type="PANTHER" id="PTHR42765:SF1">
    <property type="entry name" value="ISOLEUCINE--TRNA LIGASE, MITOCHONDRIAL"/>
    <property type="match status" value="1"/>
</dbReference>
<proteinExistence type="inferred from homology"/>
<evidence type="ECO:0000256" key="12">
    <source>
        <dbReference type="ARBA" id="ARBA00048359"/>
    </source>
</evidence>
<dbReference type="Proteomes" id="UP000054558">
    <property type="component" value="Unassembled WGS sequence"/>
</dbReference>
<dbReference type="InterPro" id="IPR050081">
    <property type="entry name" value="Ile-tRNA_ligase"/>
</dbReference>
<evidence type="ECO:0000256" key="3">
    <source>
        <dbReference type="ARBA" id="ARBA00022490"/>
    </source>
</evidence>
<gene>
    <name evidence="18" type="ORF">KFL_002650120</name>
</gene>
<dbReference type="HAMAP" id="MF_02002">
    <property type="entry name" value="Ile_tRNA_synth_type1"/>
    <property type="match status" value="1"/>
</dbReference>
<dbReference type="Gene3D" id="3.40.50.620">
    <property type="entry name" value="HUPs"/>
    <property type="match status" value="2"/>
</dbReference>
<evidence type="ECO:0000256" key="14">
    <source>
        <dbReference type="SAM" id="MobiDB-lite"/>
    </source>
</evidence>
<dbReference type="InterPro" id="IPR009008">
    <property type="entry name" value="Val/Leu/Ile-tRNA-synth_edit"/>
</dbReference>
<dbReference type="Pfam" id="PF08264">
    <property type="entry name" value="Anticodon_1"/>
    <property type="match status" value="1"/>
</dbReference>
<evidence type="ECO:0000256" key="7">
    <source>
        <dbReference type="ARBA" id="ARBA00022833"/>
    </source>
</evidence>
<keyword evidence="6 13" id="KW-0547">Nucleotide-binding</keyword>
<sequence>MAAVRSMSAATCRAAIPCAVAAKGAARARAQFSLGTACPVQASAPLKMSGRFALSASCAQLRNCAARSAANLSWSRAMTGGLSLTPFENEKPKRGHHRRQNVEAAAKNGKGDVGEGKYKDSVNLPATKFDMRANSVVREPQIQKLWEEKKVEERLFERSGGEPFVLHDGPPYANGDLHIGHALNKILKDIINRYHILQGRKVKFVPGWDCHGLPIELKVLQSMTADQRKELTPIKLRKKAAQFAVKTVDAQREQFKRYGIWGDWDHPYLTLKPEYEAAQIGVFGKMVLNGHIYRGKKPVHWSPSSQTALAEAELEYPEGHVSKSIYVAFPLTSFSDKFPKELKALQGEVSLAIWTTTPWTMPGNAAVAVNGELDYAIVELQPAEETVSESASEGTPADEPEQKKKKGSAPPKSSPGSALQSSKHLVVAKDLVPTLESKWGVKLTVKGEVKGAQLEGSAYRHPLFERESPVVIGGDYITTESGTGLVHTAPGHGQEDYVTGLKYDLPLLSPVNDRGDFTEEAGKFQGLNVLGDGNTAIVSALDEAQALLLEEAYSHKYPYDWRTKKPTIFRATEQWFASVTGFKQAALDAISTVEWIPQVGQNRITAMTVGRSDWCISRQRNWGVPIPVFYDKESGEPLMTEETIAHVQGIVREKGTDAWFYMEVADLLPDGHKADADKYRKGTDTMDVWFDSGSSWSGVVDSRDGLRLPSDLVLEGSDQHRGWFQSSLLTSVASTGQAPYKSVLTHGFVLDERGLKMSKSLGNVIDPRLVINGGKNQKTEPAYGADVLRLWVSSVDYTGDVLIGPGIVRQMSDTYRKFRGTLRYLLGNLFDFDPTKDVLPYSSLPAVDRYTLAKLAGVMGEVRESYEKYQFYRFYQLVQRFMVVDLSNFYFDICKDRLYIDSPDGFSRRAAQTVLSSTLLCLVRAIAPVLPHMAEDAWQNLPHKIETRGGVAETVFEAGWPEVEEEWRTFSEEDSAFWAKLLLIRNEVNKVIEAARNAKLIGASLEAKAILCATDPAVAEKLRGMADGAHPVDQLRYMFITSQVEVLDSREAFEALNPEHRNTADIEGVGELLVGVVRADGGKCERCWNYSTLVGSSEAHPTLCERCEPVIEKRGAEKPLEAVAA</sequence>
<name>A0A1Y1IBD6_KLENI</name>
<dbReference type="FunFam" id="3.90.740.10:FF:000013">
    <property type="entry name" value="Isoleucine--tRNA ligase, chloroplastic/mitochondrial"/>
    <property type="match status" value="1"/>
</dbReference>
<evidence type="ECO:0000256" key="13">
    <source>
        <dbReference type="RuleBase" id="RU363035"/>
    </source>
</evidence>
<evidence type="ECO:0000256" key="8">
    <source>
        <dbReference type="ARBA" id="ARBA00022840"/>
    </source>
</evidence>
<dbReference type="GO" id="GO:0005739">
    <property type="term" value="C:mitochondrion"/>
    <property type="evidence" value="ECO:0000318"/>
    <property type="project" value="GO_Central"/>
</dbReference>
<dbReference type="Gene3D" id="3.90.740.10">
    <property type="entry name" value="Valyl/Leucyl/Isoleucyl-tRNA synthetase, editing domain"/>
    <property type="match status" value="1"/>
</dbReference>
<feature type="domain" description="Aminoacyl-tRNA synthetase class Ia" evidence="15">
    <location>
        <begin position="141"/>
        <end position="801"/>
    </location>
</feature>
<comment type="similarity">
    <text evidence="1 13">Belongs to the class-I aminoacyl-tRNA synthetase family.</text>
</comment>
<dbReference type="SUPFAM" id="SSF50677">
    <property type="entry name" value="ValRS/IleRS/LeuRS editing domain"/>
    <property type="match status" value="1"/>
</dbReference>
<comment type="catalytic activity">
    <reaction evidence="12">
        <text>tRNA(Ile) + L-isoleucine + ATP = L-isoleucyl-tRNA(Ile) + AMP + diphosphate</text>
        <dbReference type="Rhea" id="RHEA:11060"/>
        <dbReference type="Rhea" id="RHEA-COMP:9666"/>
        <dbReference type="Rhea" id="RHEA-COMP:9695"/>
        <dbReference type="ChEBI" id="CHEBI:30616"/>
        <dbReference type="ChEBI" id="CHEBI:33019"/>
        <dbReference type="ChEBI" id="CHEBI:58045"/>
        <dbReference type="ChEBI" id="CHEBI:78442"/>
        <dbReference type="ChEBI" id="CHEBI:78528"/>
        <dbReference type="ChEBI" id="CHEBI:456215"/>
        <dbReference type="EC" id="6.1.1.5"/>
    </reaction>
</comment>
<dbReference type="GO" id="GO:0002161">
    <property type="term" value="F:aminoacyl-tRNA deacylase activity"/>
    <property type="evidence" value="ECO:0007669"/>
    <property type="project" value="InterPro"/>
</dbReference>
<keyword evidence="5" id="KW-0479">Metal-binding</keyword>
<keyword evidence="9 13" id="KW-0648">Protein biosynthesis</keyword>
<dbReference type="InterPro" id="IPR002301">
    <property type="entry name" value="Ile-tRNA-ligase"/>
</dbReference>
<dbReference type="InterPro" id="IPR033708">
    <property type="entry name" value="Anticodon_Ile_BEm"/>
</dbReference>
<dbReference type="Gene3D" id="1.10.730.20">
    <property type="match status" value="1"/>
</dbReference>
<dbReference type="CDD" id="cd00818">
    <property type="entry name" value="IleRS_core"/>
    <property type="match status" value="1"/>
</dbReference>
<evidence type="ECO:0000259" key="15">
    <source>
        <dbReference type="Pfam" id="PF00133"/>
    </source>
</evidence>
<keyword evidence="8 13" id="KW-0067">ATP-binding</keyword>
<feature type="region of interest" description="Disordered" evidence="14">
    <location>
        <begin position="384"/>
        <end position="422"/>
    </location>
</feature>
<dbReference type="InterPro" id="IPR001412">
    <property type="entry name" value="aa-tRNA-synth_I_CS"/>
</dbReference>
<dbReference type="InterPro" id="IPR009080">
    <property type="entry name" value="tRNAsynth_Ia_anticodon-bd"/>
</dbReference>
<evidence type="ECO:0000256" key="10">
    <source>
        <dbReference type="ARBA" id="ARBA00023146"/>
    </source>
</evidence>
<organism evidence="18 19">
    <name type="scientific">Klebsormidium nitens</name>
    <name type="common">Green alga</name>
    <name type="synonym">Ulothrix nitens</name>
    <dbReference type="NCBI Taxonomy" id="105231"/>
    <lineage>
        <taxon>Eukaryota</taxon>
        <taxon>Viridiplantae</taxon>
        <taxon>Streptophyta</taxon>
        <taxon>Klebsormidiophyceae</taxon>
        <taxon>Klebsormidiales</taxon>
        <taxon>Klebsormidiaceae</taxon>
        <taxon>Klebsormidium</taxon>
    </lineage>
</organism>
<evidence type="ECO:0000259" key="17">
    <source>
        <dbReference type="Pfam" id="PF08264"/>
    </source>
</evidence>
<accession>A0A1Y1IBD6</accession>
<keyword evidence="4 13" id="KW-0436">Ligase</keyword>
<dbReference type="FunFam" id="1.10.730.20:FF:000001">
    <property type="entry name" value="Isoleucine--tRNA ligase"/>
    <property type="match status" value="1"/>
</dbReference>
<evidence type="ECO:0000256" key="9">
    <source>
        <dbReference type="ARBA" id="ARBA00022917"/>
    </source>
</evidence>
<dbReference type="FunFam" id="3.40.50.620:FF:000152">
    <property type="entry name" value="Isoleucine--tRNA ligase"/>
    <property type="match status" value="1"/>
</dbReference>
<dbReference type="GO" id="GO:0005524">
    <property type="term" value="F:ATP binding"/>
    <property type="evidence" value="ECO:0007669"/>
    <property type="project" value="UniProtKB-KW"/>
</dbReference>
<dbReference type="GO" id="GO:0032543">
    <property type="term" value="P:mitochondrial translation"/>
    <property type="evidence" value="ECO:0000318"/>
    <property type="project" value="GO_Central"/>
</dbReference>
<feature type="domain" description="Zinc finger FPG/IleRS-type" evidence="16">
    <location>
        <begin position="1081"/>
        <end position="1109"/>
    </location>
</feature>
<dbReference type="OMA" id="HCWRCKT"/>
<evidence type="ECO:0000256" key="6">
    <source>
        <dbReference type="ARBA" id="ARBA00022741"/>
    </source>
</evidence>
<keyword evidence="19" id="KW-1185">Reference proteome</keyword>
<evidence type="ECO:0000259" key="16">
    <source>
        <dbReference type="Pfam" id="PF06827"/>
    </source>
</evidence>
<feature type="domain" description="Methionyl/Valyl/Leucyl/Isoleucyl-tRNA synthetase anticodon-binding" evidence="17">
    <location>
        <begin position="848"/>
        <end position="1010"/>
    </location>
</feature>
<evidence type="ECO:0000313" key="18">
    <source>
        <dbReference type="EMBL" id="GAQ86016.1"/>
    </source>
</evidence>
<evidence type="ECO:0000313" key="19">
    <source>
        <dbReference type="Proteomes" id="UP000054558"/>
    </source>
</evidence>
<reference evidence="18 19" key="1">
    <citation type="journal article" date="2014" name="Nat. Commun.">
        <title>Klebsormidium flaccidum genome reveals primary factors for plant terrestrial adaptation.</title>
        <authorList>
            <person name="Hori K."/>
            <person name="Maruyama F."/>
            <person name="Fujisawa T."/>
            <person name="Togashi T."/>
            <person name="Yamamoto N."/>
            <person name="Seo M."/>
            <person name="Sato S."/>
            <person name="Yamada T."/>
            <person name="Mori H."/>
            <person name="Tajima N."/>
            <person name="Moriyama T."/>
            <person name="Ikeuchi M."/>
            <person name="Watanabe M."/>
            <person name="Wada H."/>
            <person name="Kobayashi K."/>
            <person name="Saito M."/>
            <person name="Masuda T."/>
            <person name="Sasaki-Sekimoto Y."/>
            <person name="Mashiguchi K."/>
            <person name="Awai K."/>
            <person name="Shimojima M."/>
            <person name="Masuda S."/>
            <person name="Iwai M."/>
            <person name="Nobusawa T."/>
            <person name="Narise T."/>
            <person name="Kondo S."/>
            <person name="Saito H."/>
            <person name="Sato R."/>
            <person name="Murakawa M."/>
            <person name="Ihara Y."/>
            <person name="Oshima-Yamada Y."/>
            <person name="Ohtaka K."/>
            <person name="Satoh M."/>
            <person name="Sonobe K."/>
            <person name="Ishii M."/>
            <person name="Ohtani R."/>
            <person name="Kanamori-Sato M."/>
            <person name="Honoki R."/>
            <person name="Miyazaki D."/>
            <person name="Mochizuki H."/>
            <person name="Umetsu J."/>
            <person name="Higashi K."/>
            <person name="Shibata D."/>
            <person name="Kamiya Y."/>
            <person name="Sato N."/>
            <person name="Nakamura Y."/>
            <person name="Tabata S."/>
            <person name="Ida S."/>
            <person name="Kurokawa K."/>
            <person name="Ohta H."/>
        </authorList>
    </citation>
    <scope>NUCLEOTIDE SEQUENCE [LARGE SCALE GENOMIC DNA]</scope>
    <source>
        <strain evidence="18 19">NIES-2285</strain>
    </source>
</reference>
<keyword evidence="10 13" id="KW-0030">Aminoacyl-tRNA synthetase</keyword>
<dbReference type="InterPro" id="IPR014729">
    <property type="entry name" value="Rossmann-like_a/b/a_fold"/>
</dbReference>
<protein>
    <recommendedName>
        <fullName evidence="2">isoleucine--tRNA ligase</fullName>
        <ecNumber evidence="2">6.1.1.5</ecNumber>
    </recommendedName>
    <alternativeName>
        <fullName evidence="11">Isoleucyl-tRNA synthetase</fullName>
    </alternativeName>
</protein>
<feature type="region of interest" description="Disordered" evidence="14">
    <location>
        <begin position="84"/>
        <end position="117"/>
    </location>
</feature>
<dbReference type="InterPro" id="IPR013155">
    <property type="entry name" value="M/V/L/I-tRNA-synth_anticd-bd"/>
</dbReference>
<dbReference type="OrthoDB" id="10264412at2759"/>
<dbReference type="Pfam" id="PF00133">
    <property type="entry name" value="tRNA-synt_1"/>
    <property type="match status" value="1"/>
</dbReference>
<evidence type="ECO:0000256" key="1">
    <source>
        <dbReference type="ARBA" id="ARBA00005594"/>
    </source>
</evidence>
<keyword evidence="7" id="KW-0862">Zinc</keyword>
<dbReference type="EMBL" id="DF237214">
    <property type="protein sequence ID" value="GAQ86016.1"/>
    <property type="molecule type" value="Genomic_DNA"/>
</dbReference>
<dbReference type="CDD" id="cd07960">
    <property type="entry name" value="Anticodon_Ia_Ile_BEm"/>
    <property type="match status" value="1"/>
</dbReference>
<dbReference type="SUPFAM" id="SSF47323">
    <property type="entry name" value="Anticodon-binding domain of a subclass of class I aminoacyl-tRNA synthetases"/>
    <property type="match status" value="1"/>
</dbReference>
<dbReference type="Pfam" id="PF06827">
    <property type="entry name" value="zf-FPG_IleRS"/>
    <property type="match status" value="1"/>
</dbReference>
<dbReference type="GO" id="GO:0009791">
    <property type="term" value="P:post-embryonic development"/>
    <property type="evidence" value="ECO:0007669"/>
    <property type="project" value="UniProtKB-ARBA"/>
</dbReference>
<dbReference type="GO" id="GO:0046872">
    <property type="term" value="F:metal ion binding"/>
    <property type="evidence" value="ECO:0007669"/>
    <property type="project" value="UniProtKB-KW"/>
</dbReference>
<dbReference type="PANTHER" id="PTHR42765">
    <property type="entry name" value="SOLEUCYL-TRNA SYNTHETASE"/>
    <property type="match status" value="1"/>
</dbReference>
<dbReference type="InterPro" id="IPR010663">
    <property type="entry name" value="Znf_FPG/IleRS"/>
</dbReference>
<dbReference type="EC" id="6.1.1.5" evidence="2"/>
<dbReference type="GO" id="GO:0048608">
    <property type="term" value="P:reproductive structure development"/>
    <property type="evidence" value="ECO:0007669"/>
    <property type="project" value="UniProtKB-ARBA"/>
</dbReference>
<dbReference type="InterPro" id="IPR002300">
    <property type="entry name" value="aa-tRNA-synth_Ia"/>
</dbReference>
<dbReference type="PRINTS" id="PR00984">
    <property type="entry name" value="TRNASYNTHILE"/>
</dbReference>
<dbReference type="Gene3D" id="1.10.10.830">
    <property type="entry name" value="Ile-tRNA synthetase CP2 domain-like"/>
    <property type="match status" value="1"/>
</dbReference>
<dbReference type="GO" id="GO:0006428">
    <property type="term" value="P:isoleucyl-tRNA aminoacylation"/>
    <property type="evidence" value="ECO:0000318"/>
    <property type="project" value="GO_Central"/>
</dbReference>
<dbReference type="AlphaFoldDB" id="A0A1Y1IBD6"/>